<keyword evidence="2" id="KW-1185">Reference proteome</keyword>
<evidence type="ECO:0000313" key="2">
    <source>
        <dbReference type="Proteomes" id="UP000095463"/>
    </source>
</evidence>
<protein>
    <recommendedName>
        <fullName evidence="3">Polysaccharide biosynthesis protein</fullName>
    </recommendedName>
</protein>
<proteinExistence type="predicted"/>
<dbReference type="EMBL" id="LAJE02000285">
    <property type="protein sequence ID" value="OEO29498.1"/>
    <property type="molecule type" value="Genomic_DNA"/>
</dbReference>
<evidence type="ECO:0008006" key="3">
    <source>
        <dbReference type="Google" id="ProtNLM"/>
    </source>
</evidence>
<organism evidence="1 2">
    <name type="scientific">Devosia insulae DS-56</name>
    <dbReference type="NCBI Taxonomy" id="1116389"/>
    <lineage>
        <taxon>Bacteria</taxon>
        <taxon>Pseudomonadati</taxon>
        <taxon>Pseudomonadota</taxon>
        <taxon>Alphaproteobacteria</taxon>
        <taxon>Hyphomicrobiales</taxon>
        <taxon>Devosiaceae</taxon>
        <taxon>Devosia</taxon>
    </lineage>
</organism>
<name>A0A1E5XLP2_9HYPH</name>
<dbReference type="AlphaFoldDB" id="A0A1E5XLP2"/>
<dbReference type="InterPro" id="IPR029465">
    <property type="entry name" value="ATPgrasp_TupA"/>
</dbReference>
<accession>A0A1E5XLP2</accession>
<sequence>MLRQYRKEVGRYPNLLRPARFTEKVQIAKLRWRSPRMVALADKVAVKPIVADQLGAEWITPTLYAGRVLPPRDERNWPMPYVIKANDWSGGNVFVTGPEAPDWDAIEKEVEYWRTRTFGRSMGEWVYRAIPHQVLVEPYIGGAEPPVDYKLHVFDGRVELVSVNWDYFSELKRANYDRDWNRVPFVMSNEAPPYYGPGIPPRPESYSEMIRAAERLSAGFPFARIDFYEIGGRPRFGEVTFYPSSGFINLPDEYDFKYGAMWPDVLPA</sequence>
<dbReference type="SUPFAM" id="SSF56059">
    <property type="entry name" value="Glutathione synthetase ATP-binding domain-like"/>
    <property type="match status" value="1"/>
</dbReference>
<dbReference type="Proteomes" id="UP000095463">
    <property type="component" value="Unassembled WGS sequence"/>
</dbReference>
<gene>
    <name evidence="1" type="ORF">VW23_026080</name>
</gene>
<dbReference type="Pfam" id="PF14305">
    <property type="entry name" value="ATPgrasp_TupA"/>
    <property type="match status" value="1"/>
</dbReference>
<comment type="caution">
    <text evidence="1">The sequence shown here is derived from an EMBL/GenBank/DDBJ whole genome shotgun (WGS) entry which is preliminary data.</text>
</comment>
<reference evidence="1 2" key="1">
    <citation type="journal article" date="2015" name="Genome Announc.">
        <title>Genome Assemblies of Three Soil-Associated Devosia species: D. insulae, D. limi, and D. soli.</title>
        <authorList>
            <person name="Hassan Y.I."/>
            <person name="Lepp D."/>
            <person name="Zhou T."/>
        </authorList>
    </citation>
    <scope>NUCLEOTIDE SEQUENCE [LARGE SCALE GENOMIC DNA]</scope>
    <source>
        <strain evidence="1 2">DS-56</strain>
    </source>
</reference>
<evidence type="ECO:0000313" key="1">
    <source>
        <dbReference type="EMBL" id="OEO29498.1"/>
    </source>
</evidence>